<dbReference type="RefSeq" id="WP_188899532.1">
    <property type="nucleotide sequence ID" value="NZ_BMKS01000004.1"/>
</dbReference>
<dbReference type="Proteomes" id="UP000597507">
    <property type="component" value="Unassembled WGS sequence"/>
</dbReference>
<organism evidence="1 2">
    <name type="scientific">Caldovatus sediminis</name>
    <dbReference type="NCBI Taxonomy" id="2041189"/>
    <lineage>
        <taxon>Bacteria</taxon>
        <taxon>Pseudomonadati</taxon>
        <taxon>Pseudomonadota</taxon>
        <taxon>Alphaproteobacteria</taxon>
        <taxon>Acetobacterales</taxon>
        <taxon>Roseomonadaceae</taxon>
        <taxon>Caldovatus</taxon>
    </lineage>
</organism>
<proteinExistence type="predicted"/>
<sequence>MSDEFLGDRKRALEEAFFAKENERLRQRLRQADETKARKQALAAASGISDEAVLERLVALDLGSDTLAALSLVPLVMVAWADGSIEEKEREAVLAAAAETAGTGGREVDCELLDRWLKQPPPRELVAAWTDYARAVSASLDDAARQALKAEVVGRARRVAEAAGGFLGLGRRVSAAERAVLERLEQVFSG</sequence>
<dbReference type="EMBL" id="BMKS01000004">
    <property type="protein sequence ID" value="GGG29281.1"/>
    <property type="molecule type" value="Genomic_DNA"/>
</dbReference>
<gene>
    <name evidence="1" type="ORF">GCM10010964_16440</name>
</gene>
<dbReference type="SUPFAM" id="SSF158682">
    <property type="entry name" value="TerB-like"/>
    <property type="match status" value="1"/>
</dbReference>
<evidence type="ECO:0008006" key="3">
    <source>
        <dbReference type="Google" id="ProtNLM"/>
    </source>
</evidence>
<accession>A0A8J2ZAM0</accession>
<dbReference type="AlphaFoldDB" id="A0A8J2ZAM0"/>
<comment type="caution">
    <text evidence="1">The sequence shown here is derived from an EMBL/GenBank/DDBJ whole genome shotgun (WGS) entry which is preliminary data.</text>
</comment>
<evidence type="ECO:0000313" key="1">
    <source>
        <dbReference type="EMBL" id="GGG29281.1"/>
    </source>
</evidence>
<evidence type="ECO:0000313" key="2">
    <source>
        <dbReference type="Proteomes" id="UP000597507"/>
    </source>
</evidence>
<protein>
    <recommendedName>
        <fullName evidence="3">TerB family tellurite resistance protein</fullName>
    </recommendedName>
</protein>
<reference evidence="1 2" key="1">
    <citation type="journal article" date="2014" name="Int. J. Syst. Evol. Microbiol.">
        <title>Complete genome sequence of Corynebacterium casei LMG S-19264T (=DSM 44701T), isolated from a smear-ripened cheese.</title>
        <authorList>
            <consortium name="US DOE Joint Genome Institute (JGI-PGF)"/>
            <person name="Walter F."/>
            <person name="Albersmeier A."/>
            <person name="Kalinowski J."/>
            <person name="Ruckert C."/>
        </authorList>
    </citation>
    <scope>NUCLEOTIDE SEQUENCE [LARGE SCALE GENOMIC DNA]</scope>
    <source>
        <strain evidence="1 2">CGMCC 1.16330</strain>
    </source>
</reference>
<dbReference type="InterPro" id="IPR029024">
    <property type="entry name" value="TerB-like"/>
</dbReference>
<keyword evidence="2" id="KW-1185">Reference proteome</keyword>
<name>A0A8J2ZAM0_9PROT</name>